<dbReference type="AlphaFoldDB" id="A0A2M8S0K2"/>
<dbReference type="GO" id="GO:0006760">
    <property type="term" value="P:folic acid-containing compound metabolic process"/>
    <property type="evidence" value="ECO:0007669"/>
    <property type="project" value="InterPro"/>
</dbReference>
<dbReference type="NCBIfam" id="NF008418">
    <property type="entry name" value="PRK11245.1"/>
    <property type="match status" value="1"/>
</dbReference>
<dbReference type="InterPro" id="IPR043133">
    <property type="entry name" value="GTP-CH-I_C/QueF"/>
</dbReference>
<dbReference type="NCBIfam" id="TIGR00526">
    <property type="entry name" value="folB_dom"/>
    <property type="match status" value="1"/>
</dbReference>
<name>A0A2M8S0K2_9PAST</name>
<dbReference type="RefSeq" id="WP_100289476.1">
    <property type="nucleotide sequence ID" value="NZ_PHHA01000026.1"/>
</dbReference>
<dbReference type="Pfam" id="PF02152">
    <property type="entry name" value="FolB"/>
    <property type="match status" value="1"/>
</dbReference>
<dbReference type="PANTHER" id="PTHR42844:SF10">
    <property type="entry name" value="DIHYDRONEOPTERIN TRIPHOSPHATE 2'-EPIMERASE"/>
    <property type="match status" value="1"/>
</dbReference>
<feature type="domain" description="Dihydroneopterin aldolase/epimerase" evidence="7">
    <location>
        <begin position="10"/>
        <end position="120"/>
    </location>
</feature>
<evidence type="ECO:0000259" key="7">
    <source>
        <dbReference type="SMART" id="SM00905"/>
    </source>
</evidence>
<protein>
    <recommendedName>
        <fullName evidence="5">Dihydroneopterin triphosphate 2'-epimerase</fullName>
        <ecNumber evidence="4">5.1.99.7</ecNumber>
    </recommendedName>
    <alternativeName>
        <fullName evidence="6">D-erythro-7,8-dihydroneopterin triphosphate epimerase</fullName>
    </alternativeName>
</protein>
<evidence type="ECO:0000256" key="5">
    <source>
        <dbReference type="ARBA" id="ARBA00044197"/>
    </source>
</evidence>
<evidence type="ECO:0000256" key="6">
    <source>
        <dbReference type="ARBA" id="ARBA00044306"/>
    </source>
</evidence>
<gene>
    <name evidence="8" type="ORF">CVP05_10260</name>
</gene>
<evidence type="ECO:0000313" key="8">
    <source>
        <dbReference type="EMBL" id="PJG84648.1"/>
    </source>
</evidence>
<dbReference type="SUPFAM" id="SSF55620">
    <property type="entry name" value="Tetrahydrobiopterin biosynthesis enzymes-like"/>
    <property type="match status" value="1"/>
</dbReference>
<dbReference type="InterPro" id="IPR006157">
    <property type="entry name" value="FolB_dom"/>
</dbReference>
<dbReference type="OrthoDB" id="1121389at2"/>
<dbReference type="Gene3D" id="3.30.1130.10">
    <property type="match status" value="1"/>
</dbReference>
<reference evidence="8 9" key="1">
    <citation type="submission" date="2017-11" db="EMBL/GenBank/DDBJ databases">
        <title>Reclassification of Bisgaard taxon 7 as Conservatibacter flavescens gen. nov., sp. nov.</title>
        <authorList>
            <person name="Christensen H."/>
        </authorList>
    </citation>
    <scope>NUCLEOTIDE SEQUENCE [LARGE SCALE GENOMIC DNA]</scope>
    <source>
        <strain evidence="8 9">7_4</strain>
    </source>
</reference>
<evidence type="ECO:0000256" key="2">
    <source>
        <dbReference type="ARBA" id="ARBA00023235"/>
    </source>
</evidence>
<organism evidence="8 9">
    <name type="scientific">Conservatibacter flavescens</name>
    <dbReference type="NCBI Taxonomy" id="28161"/>
    <lineage>
        <taxon>Bacteria</taxon>
        <taxon>Pseudomonadati</taxon>
        <taxon>Pseudomonadota</taxon>
        <taxon>Gammaproteobacteria</taxon>
        <taxon>Pasteurellales</taxon>
        <taxon>Pasteurellaceae</taxon>
        <taxon>Conservatibacter</taxon>
    </lineage>
</organism>
<dbReference type="Proteomes" id="UP000229329">
    <property type="component" value="Unassembled WGS sequence"/>
</dbReference>
<dbReference type="EMBL" id="PHHA01000026">
    <property type="protein sequence ID" value="PJG84648.1"/>
    <property type="molecule type" value="Genomic_DNA"/>
</dbReference>
<sequence length="123" mass="14280">MTQPTSIATIQIKNLRLRTFIGIKEEEIKNKQDVIIQVRIKYNAHKAAISDNVDDALNYRTITKHIIEHVENNRFALLERMVKEVLAIVSTHTWVDWAEVEIAKPFALRYADSVALSMEYTRI</sequence>
<dbReference type="SMART" id="SM00905">
    <property type="entry name" value="FolB"/>
    <property type="match status" value="1"/>
</dbReference>
<comment type="similarity">
    <text evidence="1">Belongs to the DHNA family.</text>
</comment>
<dbReference type="CDD" id="cd00534">
    <property type="entry name" value="DHNA_DHNTPE"/>
    <property type="match status" value="1"/>
</dbReference>
<dbReference type="GO" id="GO:0008719">
    <property type="term" value="F:dihydroneopterin triphosphate 2'-epimerase activity"/>
    <property type="evidence" value="ECO:0007669"/>
    <property type="project" value="UniProtKB-EC"/>
</dbReference>
<dbReference type="GO" id="GO:0004150">
    <property type="term" value="F:dihydroneopterin aldolase activity"/>
    <property type="evidence" value="ECO:0007669"/>
    <property type="project" value="InterPro"/>
</dbReference>
<keyword evidence="2" id="KW-0413">Isomerase</keyword>
<dbReference type="PANTHER" id="PTHR42844">
    <property type="entry name" value="DIHYDRONEOPTERIN ALDOLASE 1-RELATED"/>
    <property type="match status" value="1"/>
</dbReference>
<evidence type="ECO:0000313" key="9">
    <source>
        <dbReference type="Proteomes" id="UP000229329"/>
    </source>
</evidence>
<accession>A0A2M8S0K2</accession>
<keyword evidence="9" id="KW-1185">Reference proteome</keyword>
<dbReference type="InterPro" id="IPR006156">
    <property type="entry name" value="Dihydroneopterin_aldolase"/>
</dbReference>
<proteinExistence type="inferred from homology"/>
<comment type="caution">
    <text evidence="8">The sequence shown here is derived from an EMBL/GenBank/DDBJ whole genome shotgun (WGS) entry which is preliminary data.</text>
</comment>
<evidence type="ECO:0000256" key="4">
    <source>
        <dbReference type="ARBA" id="ARBA00044039"/>
    </source>
</evidence>
<dbReference type="EC" id="5.1.99.7" evidence="4"/>
<evidence type="ECO:0000256" key="1">
    <source>
        <dbReference type="ARBA" id="ARBA00005708"/>
    </source>
</evidence>
<dbReference type="GO" id="GO:0005829">
    <property type="term" value="C:cytosol"/>
    <property type="evidence" value="ECO:0007669"/>
    <property type="project" value="TreeGrafter"/>
</dbReference>
<comment type="catalytic activity">
    <reaction evidence="3">
        <text>7,8-dihydroneopterin 3'-triphosphate = 7,8-dihydromonapterin 3'-triphosphate</text>
        <dbReference type="Rhea" id="RHEA:28346"/>
        <dbReference type="ChEBI" id="CHEBI:58462"/>
        <dbReference type="ChEBI" id="CHEBI:61186"/>
        <dbReference type="EC" id="5.1.99.7"/>
    </reaction>
</comment>
<evidence type="ECO:0000256" key="3">
    <source>
        <dbReference type="ARBA" id="ARBA00043806"/>
    </source>
</evidence>